<reference evidence="5" key="1">
    <citation type="submission" date="2023-07" db="EMBL/GenBank/DDBJ databases">
        <title>Molecular identification of indigenous halophilic bacteria isolated from red sea cost, biodegradation of synthetic dyes and assessment of degraded metabolite toxicity.</title>
        <authorList>
            <person name="Chaieb K."/>
            <person name="Altayb H.N."/>
        </authorList>
    </citation>
    <scope>NUCLEOTIDE SEQUENCE [LARGE SCALE GENOMIC DNA]</scope>
    <source>
        <strain evidence="5">K20</strain>
    </source>
</reference>
<evidence type="ECO:0000259" key="3">
    <source>
        <dbReference type="PROSITE" id="PS51898"/>
    </source>
</evidence>
<feature type="region of interest" description="Disordered" evidence="2">
    <location>
        <begin position="1"/>
        <end position="24"/>
    </location>
</feature>
<accession>A0ABS7YLM1</accession>
<comment type="caution">
    <text evidence="4">The sequence shown here is derived from an EMBL/GenBank/DDBJ whole genome shotgun (WGS) entry which is preliminary data.</text>
</comment>
<sequence length="260" mass="29825">MANRSPKRKFIEQNDGGIKSKQSNKTISDAPLTRLHTQAILNCLYNFNPILSNLLYMQSLTGLRFSDCRELILSDFKTSNGEFRKSFIVYQIKLYNSAMTRIENHPDKSAWSEDKKVEAAKRASKHTVLITEKAKEVVEDCVRLNPNISQGGYLFENRHHFSNGNPISNEYANRILKGRKLKEALKTELLGQEYRFAGIESIDTTRLGTHSFRKDGSQRLIENNANPVEVQKFLGQRTLDSTSHYVVAREQIMRDLVEKL</sequence>
<feature type="domain" description="Tyr recombinase" evidence="3">
    <location>
        <begin position="27"/>
        <end position="258"/>
    </location>
</feature>
<evidence type="ECO:0000256" key="2">
    <source>
        <dbReference type="SAM" id="MobiDB-lite"/>
    </source>
</evidence>
<keyword evidence="5" id="KW-1185">Reference proteome</keyword>
<keyword evidence="1" id="KW-0233">DNA recombination</keyword>
<dbReference type="Pfam" id="PF00589">
    <property type="entry name" value="Phage_integrase"/>
    <property type="match status" value="1"/>
</dbReference>
<evidence type="ECO:0000256" key="1">
    <source>
        <dbReference type="ARBA" id="ARBA00023172"/>
    </source>
</evidence>
<dbReference type="PROSITE" id="PS51898">
    <property type="entry name" value="TYR_RECOMBINASE"/>
    <property type="match status" value="1"/>
</dbReference>
<proteinExistence type="predicted"/>
<gene>
    <name evidence="4" type="ORF">LDJ79_10695</name>
</gene>
<protein>
    <submittedName>
        <fullName evidence="4">Site-specific integrase</fullName>
    </submittedName>
</protein>
<dbReference type="EMBL" id="JAIWIU010000063">
    <property type="protein sequence ID" value="MCA2016578.1"/>
    <property type="molecule type" value="Genomic_DNA"/>
</dbReference>
<organism evidence="4 5">
    <name type="scientific">Vibrio tritonius</name>
    <dbReference type="NCBI Taxonomy" id="1435069"/>
    <lineage>
        <taxon>Bacteria</taxon>
        <taxon>Pseudomonadati</taxon>
        <taxon>Pseudomonadota</taxon>
        <taxon>Gammaproteobacteria</taxon>
        <taxon>Vibrionales</taxon>
        <taxon>Vibrionaceae</taxon>
        <taxon>Vibrio</taxon>
    </lineage>
</organism>
<dbReference type="RefSeq" id="WP_225250556.1">
    <property type="nucleotide sequence ID" value="NZ_CP152308.1"/>
</dbReference>
<dbReference type="Proteomes" id="UP001199044">
    <property type="component" value="Unassembled WGS sequence"/>
</dbReference>
<evidence type="ECO:0000313" key="4">
    <source>
        <dbReference type="EMBL" id="MCA2016578.1"/>
    </source>
</evidence>
<dbReference type="InterPro" id="IPR002104">
    <property type="entry name" value="Integrase_catalytic"/>
</dbReference>
<dbReference type="InterPro" id="IPR013762">
    <property type="entry name" value="Integrase-like_cat_sf"/>
</dbReference>
<name>A0ABS7YLM1_9VIBR</name>
<dbReference type="InterPro" id="IPR011010">
    <property type="entry name" value="DNA_brk_join_enz"/>
</dbReference>
<dbReference type="Gene3D" id="1.10.443.10">
    <property type="entry name" value="Intergrase catalytic core"/>
    <property type="match status" value="1"/>
</dbReference>
<evidence type="ECO:0000313" key="5">
    <source>
        <dbReference type="Proteomes" id="UP001199044"/>
    </source>
</evidence>
<dbReference type="SUPFAM" id="SSF56349">
    <property type="entry name" value="DNA breaking-rejoining enzymes"/>
    <property type="match status" value="1"/>
</dbReference>